<dbReference type="STRING" id="684364.F4NVB3"/>
<dbReference type="InterPro" id="IPR050904">
    <property type="entry name" value="Adhesion/Biosynth-related"/>
</dbReference>
<proteinExistence type="predicted"/>
<dbReference type="EMBL" id="GL882879">
    <property type="protein sequence ID" value="EGF83264.1"/>
    <property type="molecule type" value="Genomic_DNA"/>
</dbReference>
<dbReference type="Pfam" id="PF02469">
    <property type="entry name" value="Fasciclin"/>
    <property type="match status" value="2"/>
</dbReference>
<feature type="domain" description="FAS1" evidence="1">
    <location>
        <begin position="1"/>
        <end position="135"/>
    </location>
</feature>
<dbReference type="SUPFAM" id="SSF82153">
    <property type="entry name" value="FAS1 domain"/>
    <property type="match status" value="2"/>
</dbReference>
<dbReference type="Gene3D" id="2.30.180.10">
    <property type="entry name" value="FAS1 domain"/>
    <property type="match status" value="2"/>
</dbReference>
<organism evidence="2 3">
    <name type="scientific">Batrachochytrium dendrobatidis (strain JAM81 / FGSC 10211)</name>
    <name type="common">Frog chytrid fungus</name>
    <dbReference type="NCBI Taxonomy" id="684364"/>
    <lineage>
        <taxon>Eukaryota</taxon>
        <taxon>Fungi</taxon>
        <taxon>Fungi incertae sedis</taxon>
        <taxon>Chytridiomycota</taxon>
        <taxon>Chytridiomycota incertae sedis</taxon>
        <taxon>Chytridiomycetes</taxon>
        <taxon>Rhizophydiales</taxon>
        <taxon>Rhizophydiales incertae sedis</taxon>
        <taxon>Batrachochytrium</taxon>
    </lineage>
</organism>
<dbReference type="PROSITE" id="PS50213">
    <property type="entry name" value="FAS1"/>
    <property type="match status" value="2"/>
</dbReference>
<sequence length="303" mass="33709">MMQFPKLVNFLDGTTNVTVFLPSDQAFLNLEKQFPSYYNSILEKNSTMFKFLQCNSEMSIIFKLTNLDHVLGYSYDVNLQEASRTFQTTYSNEPLMISIDSDHNINVGSGIERVARVTHTQYATNGIINFIDDVLVPPRKFEFVVRSRPDLSSFYKFVLSSPGMLSALNALKGTTIFAPTNKAFQKLNATESNKDIYNHVGVVSSIIDYHIIKPMVSSLIFATFSAKGNSVATGLPGENMTITFNGSYGVVHGASECNEAELIQTDIILDGGNMLHLIDTVLLPSVNAMNYAKKNNYTLRPSF</sequence>
<dbReference type="InterPro" id="IPR000782">
    <property type="entry name" value="FAS1_domain"/>
</dbReference>
<dbReference type="SMART" id="SM00554">
    <property type="entry name" value="FAS1"/>
    <property type="match status" value="2"/>
</dbReference>
<gene>
    <name evidence="2" type="ORF">BATDEDRAFT_85835</name>
</gene>
<dbReference type="GeneID" id="18242228"/>
<evidence type="ECO:0000259" key="1">
    <source>
        <dbReference type="PROSITE" id="PS50213"/>
    </source>
</evidence>
<dbReference type="RefSeq" id="XP_006676039.1">
    <property type="nucleotide sequence ID" value="XM_006675976.1"/>
</dbReference>
<protein>
    <recommendedName>
        <fullName evidence="1">FAS1 domain-containing protein</fullName>
    </recommendedName>
</protein>
<dbReference type="AlphaFoldDB" id="F4NVB3"/>
<dbReference type="InterPro" id="IPR036378">
    <property type="entry name" value="FAS1_dom_sf"/>
</dbReference>
<reference evidence="2 3" key="1">
    <citation type="submission" date="2009-12" db="EMBL/GenBank/DDBJ databases">
        <title>The draft genome of Batrachochytrium dendrobatidis.</title>
        <authorList>
            <consortium name="US DOE Joint Genome Institute (JGI-PGF)"/>
            <person name="Kuo A."/>
            <person name="Salamov A."/>
            <person name="Schmutz J."/>
            <person name="Lucas S."/>
            <person name="Pitluck S."/>
            <person name="Rosenblum E."/>
            <person name="Stajich J."/>
            <person name="Eisen M."/>
            <person name="Grigoriev I.V."/>
        </authorList>
    </citation>
    <scope>NUCLEOTIDE SEQUENCE [LARGE SCALE GENOMIC DNA]</scope>
    <source>
        <strain evidence="3">JAM81 / FGSC 10211</strain>
    </source>
</reference>
<dbReference type="PANTHER" id="PTHR10900:SF77">
    <property type="entry name" value="FI19380P1"/>
    <property type="match status" value="1"/>
</dbReference>
<dbReference type="OrthoDB" id="286301at2759"/>
<dbReference type="HOGENOM" id="CLU_918219_0_0_1"/>
<feature type="domain" description="FAS1" evidence="1">
    <location>
        <begin position="138"/>
        <end position="282"/>
    </location>
</feature>
<dbReference type="GO" id="GO:0005615">
    <property type="term" value="C:extracellular space"/>
    <property type="evidence" value="ECO:0000318"/>
    <property type="project" value="GO_Central"/>
</dbReference>
<dbReference type="Proteomes" id="UP000007241">
    <property type="component" value="Unassembled WGS sequence"/>
</dbReference>
<dbReference type="PANTHER" id="PTHR10900">
    <property type="entry name" value="PERIOSTIN-RELATED"/>
    <property type="match status" value="1"/>
</dbReference>
<keyword evidence="3" id="KW-1185">Reference proteome</keyword>
<evidence type="ECO:0000313" key="2">
    <source>
        <dbReference type="EMBL" id="EGF83264.1"/>
    </source>
</evidence>
<dbReference type="InParanoid" id="F4NVB3"/>
<accession>F4NVB3</accession>
<name>F4NVB3_BATDJ</name>
<evidence type="ECO:0000313" key="3">
    <source>
        <dbReference type="Proteomes" id="UP000007241"/>
    </source>
</evidence>